<feature type="domain" description="Integrator complex subunit 4/Protein SIEL C-terminal Ig-like" evidence="3">
    <location>
        <begin position="925"/>
        <end position="1081"/>
    </location>
</feature>
<evidence type="ECO:0000313" key="5">
    <source>
        <dbReference type="Proteomes" id="UP000663879"/>
    </source>
</evidence>
<evidence type="ECO:0000256" key="2">
    <source>
        <dbReference type="ARBA" id="ARBA00023242"/>
    </source>
</evidence>
<name>A0A813YDY2_9BILA</name>
<dbReference type="Gene3D" id="1.25.10.10">
    <property type="entry name" value="Leucine-rich Repeat Variant"/>
    <property type="match status" value="2"/>
</dbReference>
<dbReference type="GO" id="GO:0032039">
    <property type="term" value="C:integrator complex"/>
    <property type="evidence" value="ECO:0007669"/>
    <property type="project" value="TreeGrafter"/>
</dbReference>
<reference evidence="4" key="1">
    <citation type="submission" date="2021-02" db="EMBL/GenBank/DDBJ databases">
        <authorList>
            <person name="Nowell W R."/>
        </authorList>
    </citation>
    <scope>NUCLEOTIDE SEQUENCE</scope>
    <source>
        <strain evidence="4">Ploen Becks lab</strain>
    </source>
</reference>
<dbReference type="GO" id="GO:0016180">
    <property type="term" value="P:snRNA processing"/>
    <property type="evidence" value="ECO:0007669"/>
    <property type="project" value="TreeGrafter"/>
</dbReference>
<dbReference type="EMBL" id="CAJNOC010001673">
    <property type="protein sequence ID" value="CAF0882956.1"/>
    <property type="molecule type" value="Genomic_DNA"/>
</dbReference>
<comment type="caution">
    <text evidence="4">The sequence shown here is derived from an EMBL/GenBank/DDBJ whole genome shotgun (WGS) entry which is preliminary data.</text>
</comment>
<evidence type="ECO:0000259" key="3">
    <source>
        <dbReference type="Pfam" id="PF25458"/>
    </source>
</evidence>
<protein>
    <recommendedName>
        <fullName evidence="3">Integrator complex subunit 4/Protein SIEL C-terminal Ig-like domain-containing protein</fullName>
    </recommendedName>
</protein>
<organism evidence="4 5">
    <name type="scientific">Brachionus calyciflorus</name>
    <dbReference type="NCBI Taxonomy" id="104777"/>
    <lineage>
        <taxon>Eukaryota</taxon>
        <taxon>Metazoa</taxon>
        <taxon>Spiralia</taxon>
        <taxon>Gnathifera</taxon>
        <taxon>Rotifera</taxon>
        <taxon>Eurotatoria</taxon>
        <taxon>Monogononta</taxon>
        <taxon>Pseudotrocha</taxon>
        <taxon>Ploima</taxon>
        <taxon>Brachionidae</taxon>
        <taxon>Brachionus</taxon>
    </lineage>
</organism>
<comment type="subcellular location">
    <subcellularLocation>
        <location evidence="1">Nucleus</location>
    </subcellularLocation>
</comment>
<proteinExistence type="predicted"/>
<dbReference type="OrthoDB" id="18190at2759"/>
<evidence type="ECO:0000256" key="1">
    <source>
        <dbReference type="ARBA" id="ARBA00004123"/>
    </source>
</evidence>
<dbReference type="PANTHER" id="PTHR20938:SF0">
    <property type="entry name" value="INTEGRATOR COMPLEX SUBUNIT 4"/>
    <property type="match status" value="1"/>
</dbReference>
<sequence>MNRFVHGVQSETEVLDQEQSLDQNIQIAQFKNLRIRFESTLKSQFDSELLDTIDKTDLSRIPQNDQISFLIDFFNQIDLSSQTNSNYVLMINKIKTLTTYLDFMNVDKNDSNFDFLKNQLIEFLVTKLDFMFNRLKISKSSDVTNNLNTLINLMLKLMRKYFQPEKLILHYKKFITFLKITKNNKILNELLNIWNEPNLVIYKDNKDQLLPILKKNLSNSDYKIRSKCLSILTYHYTFKRTESDDGYAEFKNKIIKILLNFLDDPDPRVRITALELMILLHCNGISVSVDHYDDIKQNLYDDFDQVRLLSTQMISLLAFSYPEFQLSLTNGQKDVEEEKIRLADDVFSKVCFMINDIALEVRVCASNLLGKINLVSSRFLLQTLDKKLMSDLKLRKIQKFRQKTLVSNEFGGASGSSGTIIGESSDSQIDEDDNLNLITQGACGAFIHGLEDEFLEVRSEAVDSLCKLAINCPKLAAKTIDFLVDMFNDEIELVRLKAILALNKILHYVLLGDDQIDIVVSVIEDSSFDIRESLKDLLSNCKLATKIGLRKTVQALLKNLNKYPNDKMSIWRCFKNLGRNHSKFVMSLISYLINLHPFIDLIEPDINDNFYISTLIMILNSVNQNSAIIPLLPKYIFNHYFYIKLKLPNLIPSIKLIENYSNSINILKPIELVIDEENKENMTEETVKSDEMISFFLKTKSSLKNLSQNTDMATDGRLVKLYESFSNDLSHLSEMDLQEGQQNISIICEIMKLYLECFLIVKKQNMKGESNESGDKIHYQRLIQIEQALLTSIRLILLYKGYHISEKVTILKMYLYLRALYLREFYLRKNLFNSFLNSYLKLNINRKDFIKECRLYVSLLKYFENLLDSKYKCELYKIIHELPIELPGSFKLLSNSGLNDANNLEILLLSEDQIESNYEKICLDLIEPVDNLDNPIRFQPGLVSLIKIKATLYNFTRFDNLFIQITYSDNDKQFIPIDSYSIKHLSQNKHILDTSVYLSNLALTDNCMIKMCITMLIDEFNDIKENVGSNCDLTNEQSTENTLTKMLNSTSNSNNLNEKILKNNLYPIELSNNVKIYFEPLARKFH</sequence>
<dbReference type="Proteomes" id="UP000663879">
    <property type="component" value="Unassembled WGS sequence"/>
</dbReference>
<evidence type="ECO:0000313" key="4">
    <source>
        <dbReference type="EMBL" id="CAF0882956.1"/>
    </source>
</evidence>
<accession>A0A813YDY2</accession>
<dbReference type="AlphaFoldDB" id="A0A813YDY2"/>
<dbReference type="PANTHER" id="PTHR20938">
    <property type="entry name" value="INTEGRATOR COMPLEX SUBUNIT 4"/>
    <property type="match status" value="1"/>
</dbReference>
<keyword evidence="2" id="KW-0539">Nucleus</keyword>
<dbReference type="SUPFAM" id="SSF48371">
    <property type="entry name" value="ARM repeat"/>
    <property type="match status" value="1"/>
</dbReference>
<dbReference type="InterPro" id="IPR016024">
    <property type="entry name" value="ARM-type_fold"/>
</dbReference>
<gene>
    <name evidence="4" type="ORF">OXX778_LOCUS10510</name>
</gene>
<dbReference type="Pfam" id="PF25458">
    <property type="entry name" value="INTS4_C"/>
    <property type="match status" value="1"/>
</dbReference>
<keyword evidence="5" id="KW-1185">Reference proteome</keyword>
<dbReference type="InterPro" id="IPR057412">
    <property type="entry name" value="INTS4_C"/>
</dbReference>
<dbReference type="InterPro" id="IPR011989">
    <property type="entry name" value="ARM-like"/>
</dbReference>